<dbReference type="PANTHER" id="PTHR47592">
    <property type="entry name" value="PBF68 PROTEIN"/>
    <property type="match status" value="1"/>
</dbReference>
<reference evidence="4" key="1">
    <citation type="submission" date="2021-03" db="EMBL/GenBank/DDBJ databases">
        <title>Draft genome sequence of rust myrtle Austropuccinia psidii MF-1, a brazilian biotype.</title>
        <authorList>
            <person name="Quecine M.C."/>
            <person name="Pachon D.M.R."/>
            <person name="Bonatelli M.L."/>
            <person name="Correr F.H."/>
            <person name="Franceschini L.M."/>
            <person name="Leite T.F."/>
            <person name="Margarido G.R.A."/>
            <person name="Almeida C.A."/>
            <person name="Ferrarezi J.A."/>
            <person name="Labate C.A."/>
        </authorList>
    </citation>
    <scope>NUCLEOTIDE SEQUENCE</scope>
    <source>
        <strain evidence="4">MF-1</strain>
    </source>
</reference>
<dbReference type="GO" id="GO:0003676">
    <property type="term" value="F:nucleic acid binding"/>
    <property type="evidence" value="ECO:0007669"/>
    <property type="project" value="InterPro"/>
</dbReference>
<evidence type="ECO:0000259" key="3">
    <source>
        <dbReference type="PROSITE" id="PS50158"/>
    </source>
</evidence>
<keyword evidence="2" id="KW-0479">Metal-binding</keyword>
<dbReference type="Pfam" id="PF22936">
    <property type="entry name" value="Pol_BBD"/>
    <property type="match status" value="1"/>
</dbReference>
<evidence type="ECO:0000256" key="2">
    <source>
        <dbReference type="PROSITE-ProRule" id="PRU00047"/>
    </source>
</evidence>
<protein>
    <recommendedName>
        <fullName evidence="3">CCHC-type domain-containing protein</fullName>
    </recommendedName>
</protein>
<evidence type="ECO:0000256" key="1">
    <source>
        <dbReference type="ARBA" id="ARBA00022664"/>
    </source>
</evidence>
<dbReference type="InterPro" id="IPR001878">
    <property type="entry name" value="Znf_CCHC"/>
</dbReference>
<feature type="non-terminal residue" evidence="4">
    <location>
        <position position="1"/>
    </location>
</feature>
<gene>
    <name evidence="4" type="ORF">O181_028343</name>
</gene>
<dbReference type="GO" id="GO:0008270">
    <property type="term" value="F:zinc ion binding"/>
    <property type="evidence" value="ECO:0007669"/>
    <property type="project" value="UniProtKB-KW"/>
</dbReference>
<dbReference type="InterPro" id="IPR036875">
    <property type="entry name" value="Znf_CCHC_sf"/>
</dbReference>
<dbReference type="OrthoDB" id="3025757at2759"/>
<dbReference type="AlphaFoldDB" id="A0A9Q3CRC6"/>
<evidence type="ECO:0000313" key="4">
    <source>
        <dbReference type="EMBL" id="MBW0488628.1"/>
    </source>
</evidence>
<dbReference type="Proteomes" id="UP000765509">
    <property type="component" value="Unassembled WGS sequence"/>
</dbReference>
<dbReference type="InterPro" id="IPR054722">
    <property type="entry name" value="PolX-like_BBD"/>
</dbReference>
<dbReference type="GO" id="GO:0006397">
    <property type="term" value="P:mRNA processing"/>
    <property type="evidence" value="ECO:0007669"/>
    <property type="project" value="UniProtKB-KW"/>
</dbReference>
<feature type="domain" description="CCHC-type" evidence="3">
    <location>
        <begin position="168"/>
        <end position="183"/>
    </location>
</feature>
<keyword evidence="2" id="KW-0863">Zinc-finger</keyword>
<sequence>MDRSEITKHVVLNKPNYIAWTLAMKAELRFINCLKYVEGTEPDVSGDKKEKSFCLLIRCLDDNTLSFVSNKIQPQQDGDGKALWDLLKEKFVGSGVQARGAALDQFFDLKSLPSKFESLIRVLTHSDRYPEIEAIIDCVESDQAQFSKAFIKSEVALSAERRPVKEKRKCHFCKKVGHLEKDCWKKKGVKTSTHHGKIAEEKESHDKIIGFVAAVQVQSSPIALMQEDKVRLIIDSGANRHMFASQKDFIQYKPCDGQVQIGKQGSKVSLVGQGNILKKFHGQRILFKNALHVPEIPYNLISLNEIWENNGILKKKNHQKFSVYKGKDEIFNGNIRSGLLKVDFDDEVIDAQVSEHEKLGHIGQTGNCEA</sequence>
<keyword evidence="1" id="KW-0507">mRNA processing</keyword>
<keyword evidence="2" id="KW-0862">Zinc</keyword>
<dbReference type="PANTHER" id="PTHR47592:SF27">
    <property type="entry name" value="OS08G0421700 PROTEIN"/>
    <property type="match status" value="1"/>
</dbReference>
<name>A0A9Q3CRC6_9BASI</name>
<dbReference type="SUPFAM" id="SSF57756">
    <property type="entry name" value="Retrovirus zinc finger-like domains"/>
    <property type="match status" value="1"/>
</dbReference>
<dbReference type="Gene3D" id="4.10.60.10">
    <property type="entry name" value="Zinc finger, CCHC-type"/>
    <property type="match status" value="1"/>
</dbReference>
<accession>A0A9Q3CRC6</accession>
<keyword evidence="5" id="KW-1185">Reference proteome</keyword>
<organism evidence="4 5">
    <name type="scientific">Austropuccinia psidii MF-1</name>
    <dbReference type="NCBI Taxonomy" id="1389203"/>
    <lineage>
        <taxon>Eukaryota</taxon>
        <taxon>Fungi</taxon>
        <taxon>Dikarya</taxon>
        <taxon>Basidiomycota</taxon>
        <taxon>Pucciniomycotina</taxon>
        <taxon>Pucciniomycetes</taxon>
        <taxon>Pucciniales</taxon>
        <taxon>Sphaerophragmiaceae</taxon>
        <taxon>Austropuccinia</taxon>
    </lineage>
</organism>
<comment type="caution">
    <text evidence="4">The sequence shown here is derived from an EMBL/GenBank/DDBJ whole genome shotgun (WGS) entry which is preliminary data.</text>
</comment>
<proteinExistence type="predicted"/>
<dbReference type="EMBL" id="AVOT02009697">
    <property type="protein sequence ID" value="MBW0488628.1"/>
    <property type="molecule type" value="Genomic_DNA"/>
</dbReference>
<evidence type="ECO:0000313" key="5">
    <source>
        <dbReference type="Proteomes" id="UP000765509"/>
    </source>
</evidence>
<dbReference type="PROSITE" id="PS50158">
    <property type="entry name" value="ZF_CCHC"/>
    <property type="match status" value="1"/>
</dbReference>